<evidence type="ECO:0000313" key="1">
    <source>
        <dbReference type="EMBL" id="AVZ72675.1"/>
    </source>
</evidence>
<evidence type="ECO:0000313" key="2">
    <source>
        <dbReference type="Proteomes" id="UP000244201"/>
    </source>
</evidence>
<dbReference type="Proteomes" id="UP000244201">
    <property type="component" value="Chromosome"/>
</dbReference>
<accession>A0A2R4T0L3</accession>
<dbReference type="AlphaFoldDB" id="A0A2R4T0L3"/>
<dbReference type="EMBL" id="CP026304">
    <property type="protein sequence ID" value="AVZ72675.1"/>
    <property type="molecule type" value="Genomic_DNA"/>
</dbReference>
<proteinExistence type="predicted"/>
<dbReference type="KEGG" id="slk:SLUN_11205"/>
<protein>
    <submittedName>
        <fullName evidence="1">Uncharacterized protein</fullName>
    </submittedName>
</protein>
<reference evidence="1 2" key="1">
    <citation type="submission" date="2018-01" db="EMBL/GenBank/DDBJ databases">
        <title>Complete genome sequence of Streptomyces lunaelactis MM109T, a Ferroverdin A producer isolated from cave moonmilk deposits.</title>
        <authorList>
            <person name="Naome A."/>
            <person name="Martinet L."/>
            <person name="Maciejewska M."/>
            <person name="Anderssen S."/>
            <person name="Adam D."/>
            <person name="Tenconi E."/>
            <person name="Deflandre B."/>
            <person name="Arguelles-Arias A."/>
            <person name="Calusinska M."/>
            <person name="Copieters W."/>
            <person name="Karim L."/>
            <person name="Hanikenne M."/>
            <person name="Baurain D."/>
            <person name="van Wezel G."/>
            <person name="Smargiasso N."/>
            <person name="de Pauw E."/>
            <person name="Delfosse P."/>
            <person name="Rigali S."/>
        </authorList>
    </citation>
    <scope>NUCLEOTIDE SEQUENCE [LARGE SCALE GENOMIC DNA]</scope>
    <source>
        <strain evidence="1 2">MM109</strain>
    </source>
</reference>
<dbReference type="RefSeq" id="WP_108148357.1">
    <property type="nucleotide sequence ID" value="NZ_CP026304.1"/>
</dbReference>
<dbReference type="GeneID" id="55655828"/>
<dbReference type="OrthoDB" id="4328595at2"/>
<organism evidence="1 2">
    <name type="scientific">Streptomyces lunaelactis</name>
    <dbReference type="NCBI Taxonomy" id="1535768"/>
    <lineage>
        <taxon>Bacteria</taxon>
        <taxon>Bacillati</taxon>
        <taxon>Actinomycetota</taxon>
        <taxon>Actinomycetes</taxon>
        <taxon>Kitasatosporales</taxon>
        <taxon>Streptomycetaceae</taxon>
        <taxon>Streptomyces</taxon>
    </lineage>
</organism>
<gene>
    <name evidence="1" type="ORF">SLUN_11205</name>
</gene>
<name>A0A2R4T0L3_9ACTN</name>
<keyword evidence="2" id="KW-1185">Reference proteome</keyword>
<sequence length="136" mass="14661">MRCFLGPLEETFVLDSATAQFIEAVGKLPPDTLVAVFDHALRLHRSGGREASRALRLSASEFSEIDHAVRSTLLPRADQLDAFRTGLHSDAKAVCCIAARAIRTRAKCAEAHYRVLIEPFAAAGVDTPAHPATPPS</sequence>